<reference evidence="2" key="1">
    <citation type="submission" date="2016-11" db="EMBL/GenBank/DDBJ databases">
        <title>The genome sequence of Colletotrichum cuscutae.</title>
        <authorList>
            <person name="Baroncelli R."/>
        </authorList>
    </citation>
    <scope>NUCLEOTIDE SEQUENCE</scope>
    <source>
        <strain evidence="2">IMI 304802</strain>
    </source>
</reference>
<feature type="compositionally biased region" description="Basic and acidic residues" evidence="1">
    <location>
        <begin position="187"/>
        <end position="209"/>
    </location>
</feature>
<keyword evidence="3" id="KW-1185">Reference proteome</keyword>
<organism evidence="2 3">
    <name type="scientific">Colletotrichum cuscutae</name>
    <dbReference type="NCBI Taxonomy" id="1209917"/>
    <lineage>
        <taxon>Eukaryota</taxon>
        <taxon>Fungi</taxon>
        <taxon>Dikarya</taxon>
        <taxon>Ascomycota</taxon>
        <taxon>Pezizomycotina</taxon>
        <taxon>Sordariomycetes</taxon>
        <taxon>Hypocreomycetidae</taxon>
        <taxon>Glomerellales</taxon>
        <taxon>Glomerellaceae</taxon>
        <taxon>Colletotrichum</taxon>
        <taxon>Colletotrichum acutatum species complex</taxon>
    </lineage>
</organism>
<evidence type="ECO:0000313" key="3">
    <source>
        <dbReference type="Proteomes" id="UP001239213"/>
    </source>
</evidence>
<comment type="caution">
    <text evidence="2">The sequence shown here is derived from an EMBL/GenBank/DDBJ whole genome shotgun (WGS) entry which is preliminary data.</text>
</comment>
<feature type="region of interest" description="Disordered" evidence="1">
    <location>
        <begin position="161"/>
        <end position="209"/>
    </location>
</feature>
<dbReference type="Proteomes" id="UP001239213">
    <property type="component" value="Unassembled WGS sequence"/>
</dbReference>
<evidence type="ECO:0000313" key="2">
    <source>
        <dbReference type="EMBL" id="KAK1472437.1"/>
    </source>
</evidence>
<gene>
    <name evidence="2" type="ORF">CCUS01_05821</name>
</gene>
<dbReference type="AlphaFoldDB" id="A0AAI9Y5C1"/>
<name>A0AAI9Y5C1_9PEZI</name>
<feature type="compositionally biased region" description="Basic and acidic residues" evidence="1">
    <location>
        <begin position="161"/>
        <end position="174"/>
    </location>
</feature>
<dbReference type="EMBL" id="MPDP01000190">
    <property type="protein sequence ID" value="KAK1472437.1"/>
    <property type="molecule type" value="Genomic_DNA"/>
</dbReference>
<evidence type="ECO:0000256" key="1">
    <source>
        <dbReference type="SAM" id="MobiDB-lite"/>
    </source>
</evidence>
<proteinExistence type="predicted"/>
<sequence length="546" mass="59953">MASNGNHSSGNSEAHSGQQIAERLGINSPDLDRLLGAFGGAKLEPIAGVVFLSKDVVYGRRRRPAVRKTNEDRLSRCRVGSRSGAGFAGRIEKLWVFPSSLFPPLTLIDLSVCFSLFLGSVLALFRRGRKLGGPGAGGRCAEVKTNAYCWSTVPLETVAERRDMGNLERAEKGEKKSRRSTPSSNTTERKEAESETARTFKRQMGKEARSARRFGDFFSNKACPSPKATKMDQGQCRIPTGDGGVLPNADKTAAITHIKQKGGEICGVTAAILGAEMARWLQSSLDGGDSLSIWVSVRKATPEELWDYSNVGTATCLDMLVGNYLLILREALSRSVHVQSCAVTIRVDPNAADFPLRGTDAAHEMHLPYVAAMPRPRDLIAIKRPNRAEIEQNEKFVYVAEPATTVPAPSQKHHSSLLMRNGRPSALPLLPEAWSHKLRLSQPAKFKWRSPRLELRLRHVARAAVALINWVGKECIDHAAARCRPSVYQRNRDGHCLIHFPRAVIIPVILPFVRMAVGLNAALYVSSMHSTRHTLLGRLAVRQAAK</sequence>
<protein>
    <submittedName>
        <fullName evidence="2">Uncharacterized protein</fullName>
    </submittedName>
</protein>
<accession>A0AAI9Y5C1</accession>